<dbReference type="CDD" id="cd05466">
    <property type="entry name" value="PBP2_LTTR_substrate"/>
    <property type="match status" value="1"/>
</dbReference>
<reference evidence="6 7" key="1">
    <citation type="submission" date="2019-12" db="EMBL/GenBank/DDBJ databases">
        <authorList>
            <person name="Huq M.A."/>
        </authorList>
    </citation>
    <scope>NUCLEOTIDE SEQUENCE [LARGE SCALE GENOMIC DNA]</scope>
    <source>
        <strain evidence="6 7">MAH-34</strain>
    </source>
</reference>
<evidence type="ECO:0000256" key="1">
    <source>
        <dbReference type="ARBA" id="ARBA00009437"/>
    </source>
</evidence>
<dbReference type="InterPro" id="IPR005119">
    <property type="entry name" value="LysR_subst-bd"/>
</dbReference>
<keyword evidence="7" id="KW-1185">Reference proteome</keyword>
<dbReference type="Pfam" id="PF00126">
    <property type="entry name" value="HTH_1"/>
    <property type="match status" value="1"/>
</dbReference>
<dbReference type="Pfam" id="PF03466">
    <property type="entry name" value="LysR_substrate"/>
    <property type="match status" value="1"/>
</dbReference>
<protein>
    <submittedName>
        <fullName evidence="6">LysR family transcriptional regulator</fullName>
    </submittedName>
</protein>
<dbReference type="Gene3D" id="3.40.190.290">
    <property type="match status" value="1"/>
</dbReference>
<dbReference type="Gene3D" id="1.10.10.10">
    <property type="entry name" value="Winged helix-like DNA-binding domain superfamily/Winged helix DNA-binding domain"/>
    <property type="match status" value="1"/>
</dbReference>
<dbReference type="InterPro" id="IPR036388">
    <property type="entry name" value="WH-like_DNA-bd_sf"/>
</dbReference>
<evidence type="ECO:0000256" key="2">
    <source>
        <dbReference type="ARBA" id="ARBA00023015"/>
    </source>
</evidence>
<evidence type="ECO:0000256" key="3">
    <source>
        <dbReference type="ARBA" id="ARBA00023125"/>
    </source>
</evidence>
<dbReference type="InterPro" id="IPR000847">
    <property type="entry name" value="LysR_HTH_N"/>
</dbReference>
<comment type="caution">
    <text evidence="6">The sequence shown here is derived from an EMBL/GenBank/DDBJ whole genome shotgun (WGS) entry which is preliminary data.</text>
</comment>
<dbReference type="SUPFAM" id="SSF53850">
    <property type="entry name" value="Periplasmic binding protein-like II"/>
    <property type="match status" value="1"/>
</dbReference>
<dbReference type="PANTHER" id="PTHR30126:SF40">
    <property type="entry name" value="HTH-TYPE TRANSCRIPTIONAL REGULATOR GLTR"/>
    <property type="match status" value="1"/>
</dbReference>
<accession>A0ABW9U000</accession>
<dbReference type="PANTHER" id="PTHR30126">
    <property type="entry name" value="HTH-TYPE TRANSCRIPTIONAL REGULATOR"/>
    <property type="match status" value="1"/>
</dbReference>
<dbReference type="Proteomes" id="UP000467637">
    <property type="component" value="Unassembled WGS sequence"/>
</dbReference>
<keyword evidence="4" id="KW-0804">Transcription</keyword>
<feature type="domain" description="HTH lysR-type" evidence="5">
    <location>
        <begin position="1"/>
        <end position="58"/>
    </location>
</feature>
<dbReference type="PROSITE" id="PS50931">
    <property type="entry name" value="HTH_LYSR"/>
    <property type="match status" value="1"/>
</dbReference>
<keyword evidence="2" id="KW-0805">Transcription regulation</keyword>
<evidence type="ECO:0000313" key="7">
    <source>
        <dbReference type="Proteomes" id="UP000467637"/>
    </source>
</evidence>
<keyword evidence="3" id="KW-0238">DNA-binding</keyword>
<name>A0ABW9U000_9BACL</name>
<organism evidence="6 7">
    <name type="scientific">Paenibacillus anseongense</name>
    <dbReference type="NCBI Taxonomy" id="2682845"/>
    <lineage>
        <taxon>Bacteria</taxon>
        <taxon>Bacillati</taxon>
        <taxon>Bacillota</taxon>
        <taxon>Bacilli</taxon>
        <taxon>Bacillales</taxon>
        <taxon>Paenibacillaceae</taxon>
        <taxon>Paenibacillus</taxon>
    </lineage>
</organism>
<evidence type="ECO:0000259" key="5">
    <source>
        <dbReference type="PROSITE" id="PS50931"/>
    </source>
</evidence>
<dbReference type="InterPro" id="IPR036390">
    <property type="entry name" value="WH_DNA-bd_sf"/>
</dbReference>
<dbReference type="RefSeq" id="WP_157317588.1">
    <property type="nucleotide sequence ID" value="NZ_WSEM01000003.1"/>
</dbReference>
<dbReference type="EMBL" id="WSEM01000003">
    <property type="protein sequence ID" value="MVQ33422.1"/>
    <property type="molecule type" value="Genomic_DNA"/>
</dbReference>
<evidence type="ECO:0000256" key="4">
    <source>
        <dbReference type="ARBA" id="ARBA00023163"/>
    </source>
</evidence>
<comment type="similarity">
    <text evidence="1">Belongs to the LysR transcriptional regulatory family.</text>
</comment>
<evidence type="ECO:0000313" key="6">
    <source>
        <dbReference type="EMBL" id="MVQ33422.1"/>
    </source>
</evidence>
<proteinExistence type="inferred from homology"/>
<sequence>MNIEKLEYLVEVAKTSSISAAAQNLHITISAISQAISSLEAEWGVIIFKRSRSGVLLTAEGIIILKKVYELLDKYEELKETAHGFSNPIMGNLRIATIPGPTSLIENAAIDFKKDYPQIRMEITEKGSQEIIDDILHQRIDLGFVILFENRPIEQIGLSIERLLTVKMVAAVSKQSPLASRKTITPEDLLEQTIVLYNDDYVKWYIDDFQVNFGPVDILFTTNNRNSIIRALRDHFAITIGLNYSFVSEMSSIREDSVILDLDLTGQSPVYLGLIQQKGKNSTLLSKNFKNRLKNDLSQFSELF</sequence>
<dbReference type="SUPFAM" id="SSF46785">
    <property type="entry name" value="Winged helix' DNA-binding domain"/>
    <property type="match status" value="1"/>
</dbReference>
<gene>
    <name evidence="6" type="ORF">GON05_02060</name>
</gene>